<protein>
    <submittedName>
        <fullName evidence="2">Tetratricopeptide-like helical</fullName>
    </submittedName>
</protein>
<evidence type="ECO:0000313" key="3">
    <source>
        <dbReference type="Proteomes" id="UP001149079"/>
    </source>
</evidence>
<evidence type="ECO:0000313" key="2">
    <source>
        <dbReference type="EMBL" id="KAJ5138474.1"/>
    </source>
</evidence>
<dbReference type="PROSITE" id="PS00108">
    <property type="entry name" value="PROTEIN_KINASE_ST"/>
    <property type="match status" value="1"/>
</dbReference>
<dbReference type="Gene3D" id="1.10.510.10">
    <property type="entry name" value="Transferase(Phosphotransferase) domain 1"/>
    <property type="match status" value="1"/>
</dbReference>
<dbReference type="SMART" id="SM00220">
    <property type="entry name" value="S_TKc"/>
    <property type="match status" value="1"/>
</dbReference>
<dbReference type="Proteomes" id="UP001149079">
    <property type="component" value="Unassembled WGS sequence"/>
</dbReference>
<dbReference type="InterPro" id="IPR011009">
    <property type="entry name" value="Kinase-like_dom_sf"/>
</dbReference>
<dbReference type="Pfam" id="PF00069">
    <property type="entry name" value="Pkinase"/>
    <property type="match status" value="1"/>
</dbReference>
<dbReference type="PANTHER" id="PTHR46082">
    <property type="entry name" value="ATP/GTP-BINDING PROTEIN-RELATED"/>
    <property type="match status" value="1"/>
</dbReference>
<dbReference type="InterPro" id="IPR000719">
    <property type="entry name" value="Prot_kinase_dom"/>
</dbReference>
<comment type="caution">
    <text evidence="2">The sequence shown here is derived from an EMBL/GenBank/DDBJ whole genome shotgun (WGS) entry which is preliminary data.</text>
</comment>
<dbReference type="AlphaFoldDB" id="A0A9W9H4G9"/>
<name>A0A9W9H4G9_9EURO</name>
<proteinExistence type="predicted"/>
<organism evidence="2 3">
    <name type="scientific">Penicillium bovifimosum</name>
    <dbReference type="NCBI Taxonomy" id="126998"/>
    <lineage>
        <taxon>Eukaryota</taxon>
        <taxon>Fungi</taxon>
        <taxon>Dikarya</taxon>
        <taxon>Ascomycota</taxon>
        <taxon>Pezizomycotina</taxon>
        <taxon>Eurotiomycetes</taxon>
        <taxon>Eurotiomycetidae</taxon>
        <taxon>Eurotiales</taxon>
        <taxon>Aspergillaceae</taxon>
        <taxon>Penicillium</taxon>
    </lineage>
</organism>
<dbReference type="SMART" id="SM00028">
    <property type="entry name" value="TPR"/>
    <property type="match status" value="6"/>
</dbReference>
<dbReference type="Gene3D" id="1.25.40.10">
    <property type="entry name" value="Tetratricopeptide repeat domain"/>
    <property type="match status" value="2"/>
</dbReference>
<dbReference type="GO" id="GO:0005524">
    <property type="term" value="F:ATP binding"/>
    <property type="evidence" value="ECO:0007669"/>
    <property type="project" value="InterPro"/>
</dbReference>
<keyword evidence="3" id="KW-1185">Reference proteome</keyword>
<reference evidence="2" key="2">
    <citation type="journal article" date="2023" name="IMA Fungus">
        <title>Comparative genomic study of the Penicillium genus elucidates a diverse pangenome and 15 lateral gene transfer events.</title>
        <authorList>
            <person name="Petersen C."/>
            <person name="Sorensen T."/>
            <person name="Nielsen M.R."/>
            <person name="Sondergaard T.E."/>
            <person name="Sorensen J.L."/>
            <person name="Fitzpatrick D.A."/>
            <person name="Frisvad J.C."/>
            <person name="Nielsen K.L."/>
        </authorList>
    </citation>
    <scope>NUCLEOTIDE SEQUENCE</scope>
    <source>
        <strain evidence="2">IBT 22155</strain>
    </source>
</reference>
<dbReference type="OrthoDB" id="10252171at2759"/>
<dbReference type="GO" id="GO:0004672">
    <property type="term" value="F:protein kinase activity"/>
    <property type="evidence" value="ECO:0007669"/>
    <property type="project" value="InterPro"/>
</dbReference>
<dbReference type="InterPro" id="IPR011990">
    <property type="entry name" value="TPR-like_helical_dom_sf"/>
</dbReference>
<dbReference type="SUPFAM" id="SSF48452">
    <property type="entry name" value="TPR-like"/>
    <property type="match status" value="2"/>
</dbReference>
<dbReference type="SUPFAM" id="SSF56112">
    <property type="entry name" value="Protein kinase-like (PK-like)"/>
    <property type="match status" value="1"/>
</dbReference>
<dbReference type="InterPro" id="IPR053137">
    <property type="entry name" value="NLR-like"/>
</dbReference>
<dbReference type="PANTHER" id="PTHR46082:SF6">
    <property type="entry name" value="AAA+ ATPASE DOMAIN-CONTAINING PROTEIN-RELATED"/>
    <property type="match status" value="1"/>
</dbReference>
<reference evidence="2" key="1">
    <citation type="submission" date="2022-11" db="EMBL/GenBank/DDBJ databases">
        <authorList>
            <person name="Petersen C."/>
        </authorList>
    </citation>
    <scope>NUCLEOTIDE SEQUENCE</scope>
    <source>
        <strain evidence="2">IBT 22155</strain>
    </source>
</reference>
<dbReference type="EMBL" id="JAPQKL010000003">
    <property type="protein sequence ID" value="KAJ5138474.1"/>
    <property type="molecule type" value="Genomic_DNA"/>
</dbReference>
<sequence length="661" mass="75620">MARTSDLVQDSELHTYFLPDHTVETVHTFQVSDPASGQRLVTRTEHWQRQKEIGSGGFGSVWLEKCIKGGRSDATQAGALRAVKQINTDPRHGSFDYNRELEAITKFSHYRYERCFVKSFGWYKGPSQLFIAMEYLELGDLLTYLHERPPLPEAEAKHIAYQILDGLTLMHENGFAHRDLKPHNILIKSQPPAEWWIKLADFGITKRIEESGGQTKTIRGTPGYIAPETWGFVNPGSAYATDIWALGEIIYEVLTKKHAFTTTESLARYNTEEDFPVTVLTDAGISQQGVDFVLSLMCRDPNDRMTAASAMSHEWIASRIPFSPESAKAIPAVRSSSPVTVLTEEFASWTTITTVPSLAVANTVVQDTPGLTTMPLLINVPQREVRGFSPTKCDSQHRTGLSLYSQGRYEDAEGMFQQAFQGREKMLGRDHERTLQSAHYLGLSLYRQKHNKQAEDMFRRALQGREKLLGRDHKSTLHSAHHLGLSLYYQDRYEQAEKMFQQARQGRERVLGHNDKDTLASTHFLGLSLYHQDRHEEAENMFRQALQAREMVLGHHNEDTLATRHYLGLLLYRQDRHREAESVFQRAVHGREKALGENHENTLTSIHYLGLSVYRQGRYKEAKELFRRAFQGRRKVLGDVHESTLSSRYFMDKAQRRALRV</sequence>
<evidence type="ECO:0000259" key="1">
    <source>
        <dbReference type="PROSITE" id="PS50011"/>
    </source>
</evidence>
<accession>A0A9W9H4G9</accession>
<dbReference type="GeneID" id="81403236"/>
<dbReference type="RefSeq" id="XP_056523123.1">
    <property type="nucleotide sequence ID" value="XM_056664066.1"/>
</dbReference>
<dbReference type="InterPro" id="IPR008271">
    <property type="entry name" value="Ser/Thr_kinase_AS"/>
</dbReference>
<dbReference type="PROSITE" id="PS50011">
    <property type="entry name" value="PROTEIN_KINASE_DOM"/>
    <property type="match status" value="1"/>
</dbReference>
<feature type="domain" description="Protein kinase" evidence="1">
    <location>
        <begin position="47"/>
        <end position="316"/>
    </location>
</feature>
<dbReference type="InterPro" id="IPR019734">
    <property type="entry name" value="TPR_rpt"/>
</dbReference>
<dbReference type="Pfam" id="PF13424">
    <property type="entry name" value="TPR_12"/>
    <property type="match status" value="3"/>
</dbReference>
<gene>
    <name evidence="2" type="ORF">N7515_003322</name>
</gene>